<feature type="chain" id="PRO_5046359062" evidence="2">
    <location>
        <begin position="28"/>
        <end position="326"/>
    </location>
</feature>
<gene>
    <name evidence="3" type="ORF">ACFOGJ_14455</name>
</gene>
<keyword evidence="2" id="KW-0732">Signal</keyword>
<evidence type="ECO:0000313" key="4">
    <source>
        <dbReference type="Proteomes" id="UP001595528"/>
    </source>
</evidence>
<feature type="region of interest" description="Disordered" evidence="1">
    <location>
        <begin position="24"/>
        <end position="94"/>
    </location>
</feature>
<dbReference type="RefSeq" id="WP_379901555.1">
    <property type="nucleotide sequence ID" value="NZ_JBHRTR010000028.1"/>
</dbReference>
<keyword evidence="4" id="KW-1185">Reference proteome</keyword>
<organism evidence="3 4">
    <name type="scientific">Marinibaculum pumilum</name>
    <dbReference type="NCBI Taxonomy" id="1766165"/>
    <lineage>
        <taxon>Bacteria</taxon>
        <taxon>Pseudomonadati</taxon>
        <taxon>Pseudomonadota</taxon>
        <taxon>Alphaproteobacteria</taxon>
        <taxon>Rhodospirillales</taxon>
        <taxon>Rhodospirillaceae</taxon>
        <taxon>Marinibaculum</taxon>
    </lineage>
</organism>
<accession>A0ABV7L1F4</accession>
<dbReference type="PANTHER" id="PTHR30469">
    <property type="entry name" value="MULTIDRUG RESISTANCE PROTEIN MDTA"/>
    <property type="match status" value="1"/>
</dbReference>
<proteinExistence type="predicted"/>
<dbReference type="Proteomes" id="UP001595528">
    <property type="component" value="Unassembled WGS sequence"/>
</dbReference>
<reference evidence="4" key="1">
    <citation type="journal article" date="2019" name="Int. J. Syst. Evol. Microbiol.">
        <title>The Global Catalogue of Microorganisms (GCM) 10K type strain sequencing project: providing services to taxonomists for standard genome sequencing and annotation.</title>
        <authorList>
            <consortium name="The Broad Institute Genomics Platform"/>
            <consortium name="The Broad Institute Genome Sequencing Center for Infectious Disease"/>
            <person name="Wu L."/>
            <person name="Ma J."/>
        </authorList>
    </citation>
    <scope>NUCLEOTIDE SEQUENCE [LARGE SCALE GENOMIC DNA]</scope>
    <source>
        <strain evidence="4">KCTC 42964</strain>
    </source>
</reference>
<dbReference type="SUPFAM" id="SSF111369">
    <property type="entry name" value="HlyD-like secretion proteins"/>
    <property type="match status" value="1"/>
</dbReference>
<feature type="compositionally biased region" description="Gly residues" evidence="1">
    <location>
        <begin position="76"/>
        <end position="90"/>
    </location>
</feature>
<dbReference type="Gene3D" id="1.10.287.470">
    <property type="entry name" value="Helix hairpin bin"/>
    <property type="match status" value="1"/>
</dbReference>
<dbReference type="Gene3D" id="2.40.50.100">
    <property type="match status" value="1"/>
</dbReference>
<dbReference type="Gene3D" id="2.40.30.170">
    <property type="match status" value="1"/>
</dbReference>
<comment type="caution">
    <text evidence="3">The sequence shown here is derived from an EMBL/GenBank/DDBJ whole genome shotgun (WGS) entry which is preliminary data.</text>
</comment>
<name>A0ABV7L1F4_9PROT</name>
<evidence type="ECO:0000313" key="3">
    <source>
        <dbReference type="EMBL" id="MFC3228442.1"/>
    </source>
</evidence>
<protein>
    <submittedName>
        <fullName evidence="3">Efflux RND transporter periplasmic adaptor subunit</fullName>
    </submittedName>
</protein>
<feature type="signal peptide" evidence="2">
    <location>
        <begin position="1"/>
        <end position="27"/>
    </location>
</feature>
<dbReference type="EMBL" id="JBHRTR010000028">
    <property type="protein sequence ID" value="MFC3228442.1"/>
    <property type="molecule type" value="Genomic_DNA"/>
</dbReference>
<sequence length="326" mass="32984">MIPRLLLATLAVAGILLPAGLPPGAPAAAQEAREPLPLPPGPAMPKARPGADMPAARGDDAATAGAAGADGRDLGGETGGDLGHDPGGAADGTSPVRAQLRSYRFTTLAAGIPARIDSFAFLEGQRVAEGETVIAFDCSTERAERRAAAARADAARAAMRADAALVRRGGAGQVKADLSRAEYAAAVAELEGLDTMLEKCSIAAPFDALITAKAAQQSQFVNAGEPVVELVDTGALEVDMVVPSPWLAWLAPGHAFSIAVDETGDRLDGRVDRLGGTVDPVSQTVRVIGRLASHPPGLLPGMSGLLRFARADTAGAAAADDGGKAK</sequence>
<evidence type="ECO:0000256" key="1">
    <source>
        <dbReference type="SAM" id="MobiDB-lite"/>
    </source>
</evidence>
<evidence type="ECO:0000256" key="2">
    <source>
        <dbReference type="SAM" id="SignalP"/>
    </source>
</evidence>